<dbReference type="GO" id="GO:0016787">
    <property type="term" value="F:hydrolase activity"/>
    <property type="evidence" value="ECO:0007669"/>
    <property type="project" value="UniProtKB-KW"/>
</dbReference>
<dbReference type="EMBL" id="JAJNOC010000006">
    <property type="protein sequence ID" value="MCD2518265.1"/>
    <property type="molecule type" value="Genomic_DNA"/>
</dbReference>
<gene>
    <name evidence="2" type="ORF">LQ564_18310</name>
</gene>
<dbReference type="RefSeq" id="WP_231059550.1">
    <property type="nucleotide sequence ID" value="NZ_JAJNOC010000006.1"/>
</dbReference>
<dbReference type="InterPro" id="IPR029058">
    <property type="entry name" value="AB_hydrolase_fold"/>
</dbReference>
<dbReference type="Pfam" id="PF12697">
    <property type="entry name" value="Abhydrolase_6"/>
    <property type="match status" value="1"/>
</dbReference>
<dbReference type="Gene3D" id="3.40.50.1820">
    <property type="entry name" value="alpha/beta hydrolase"/>
    <property type="match status" value="1"/>
</dbReference>
<evidence type="ECO:0000313" key="2">
    <source>
        <dbReference type="EMBL" id="MCD2518265.1"/>
    </source>
</evidence>
<comment type="caution">
    <text evidence="2">The sequence shown here is derived from an EMBL/GenBank/DDBJ whole genome shotgun (WGS) entry which is preliminary data.</text>
</comment>
<keyword evidence="3" id="KW-1185">Reference proteome</keyword>
<organism evidence="2 3">
    <name type="scientific">Massilia phyllostachyos</name>
    <dbReference type="NCBI Taxonomy" id="2898585"/>
    <lineage>
        <taxon>Bacteria</taxon>
        <taxon>Pseudomonadati</taxon>
        <taxon>Pseudomonadota</taxon>
        <taxon>Betaproteobacteria</taxon>
        <taxon>Burkholderiales</taxon>
        <taxon>Oxalobacteraceae</taxon>
        <taxon>Telluria group</taxon>
        <taxon>Massilia</taxon>
    </lineage>
</organism>
<dbReference type="PANTHER" id="PTHR12277:SF81">
    <property type="entry name" value="PROTEIN ABHD13"/>
    <property type="match status" value="1"/>
</dbReference>
<accession>A0ABS8Q925</accession>
<protein>
    <submittedName>
        <fullName evidence="2">Alpha/beta hydrolase</fullName>
    </submittedName>
</protein>
<reference evidence="2" key="1">
    <citation type="submission" date="2021-11" db="EMBL/GenBank/DDBJ databases">
        <title>The complete genome of Massilia sp sp. G4R7.</title>
        <authorList>
            <person name="Liu L."/>
            <person name="Yue J."/>
            <person name="Yuan J."/>
            <person name="Yang F."/>
            <person name="Li L."/>
        </authorList>
    </citation>
    <scope>NUCLEOTIDE SEQUENCE</scope>
    <source>
        <strain evidence="2">G4R7</strain>
    </source>
</reference>
<sequence length="254" mass="27491">MQKTLTILVMLALGAYAAACLALFLMQRSLIYYPPRAAAVPAPQVSTLEVPGASLKVSERPAAGHGAVIYLGGNAEDVSASLPLLDASYPERALYLLHYRGYAGSTGKPAEEELVHDALALFDKVAPEHGDIVVVGRSLGSGVAVQLATQRPVRRLVLVTPFDSLRDLAAAQFPYMPVRWLLRDRYESWRYAPQVTAPTLILAAGQDEIIPAESTRQLSTRFAPKVATMRVIEGVGHNTISNSPEYVKALAWAR</sequence>
<evidence type="ECO:0000259" key="1">
    <source>
        <dbReference type="Pfam" id="PF12697"/>
    </source>
</evidence>
<name>A0ABS8Q925_9BURK</name>
<proteinExistence type="predicted"/>
<feature type="domain" description="AB hydrolase-1" evidence="1">
    <location>
        <begin position="83"/>
        <end position="190"/>
    </location>
</feature>
<dbReference type="PANTHER" id="PTHR12277">
    <property type="entry name" value="ALPHA/BETA HYDROLASE DOMAIN-CONTAINING PROTEIN"/>
    <property type="match status" value="1"/>
</dbReference>
<dbReference type="SUPFAM" id="SSF53474">
    <property type="entry name" value="alpha/beta-Hydrolases"/>
    <property type="match status" value="1"/>
</dbReference>
<dbReference type="InterPro" id="IPR000073">
    <property type="entry name" value="AB_hydrolase_1"/>
</dbReference>
<dbReference type="Proteomes" id="UP001179361">
    <property type="component" value="Unassembled WGS sequence"/>
</dbReference>
<evidence type="ECO:0000313" key="3">
    <source>
        <dbReference type="Proteomes" id="UP001179361"/>
    </source>
</evidence>
<keyword evidence="2" id="KW-0378">Hydrolase</keyword>